<keyword evidence="2" id="KW-1185">Reference proteome</keyword>
<proteinExistence type="predicted"/>
<dbReference type="EMBL" id="BRYB01003141">
    <property type="protein sequence ID" value="GMI31278.1"/>
    <property type="molecule type" value="Genomic_DNA"/>
</dbReference>
<comment type="caution">
    <text evidence="1">The sequence shown here is derived from an EMBL/GenBank/DDBJ whole genome shotgun (WGS) entry which is preliminary data.</text>
</comment>
<dbReference type="Proteomes" id="UP001165060">
    <property type="component" value="Unassembled WGS sequence"/>
</dbReference>
<evidence type="ECO:0000313" key="2">
    <source>
        <dbReference type="Proteomes" id="UP001165060"/>
    </source>
</evidence>
<sequence length="383" mass="44063">MELTEDYSDDELESEFFLSASKNDNLSLCSTVKDAFVAHGLAADDKIDRREQVLMFRNVEKEMEGELKRLMSEGYFDRAKAMGARLESLRSEFGGLQLKDELDRQGKQKKLFGKAQKIFNKQVKSKHDKMEDGLEKELAEQARDHAKYAAIQRQNLALEMSRIEKPRMKYSKARMEYKNAEIRLCALKQYDDAKNVRRMLKSIDAREEAAFDAEFERKLQLKVDALSKFQKEAAARHVEKESHIRWKEKRAREKEEWVGKTNLGNKTRDMEHCMTIDGKMKPELTVKPSALLAKRSGYSTSSKHRGGQLLDKVKGKSAGDAVFIESLCSIHDFQDKSLLNTTKYGDKIGWKGYESTFTQTFRPAENRLQGLGAEDCVEYEHGE</sequence>
<organism evidence="1 2">
    <name type="scientific">Tetraparma gracilis</name>
    <dbReference type="NCBI Taxonomy" id="2962635"/>
    <lineage>
        <taxon>Eukaryota</taxon>
        <taxon>Sar</taxon>
        <taxon>Stramenopiles</taxon>
        <taxon>Ochrophyta</taxon>
        <taxon>Bolidophyceae</taxon>
        <taxon>Parmales</taxon>
        <taxon>Triparmaceae</taxon>
        <taxon>Tetraparma</taxon>
    </lineage>
</organism>
<gene>
    <name evidence="1" type="ORF">TeGR_g6922</name>
</gene>
<accession>A0ABQ6MRZ5</accession>
<reference evidence="1 2" key="1">
    <citation type="journal article" date="2023" name="Commun. Biol.">
        <title>Genome analysis of Parmales, the sister group of diatoms, reveals the evolutionary specialization of diatoms from phago-mixotrophs to photoautotrophs.</title>
        <authorList>
            <person name="Ban H."/>
            <person name="Sato S."/>
            <person name="Yoshikawa S."/>
            <person name="Yamada K."/>
            <person name="Nakamura Y."/>
            <person name="Ichinomiya M."/>
            <person name="Sato N."/>
            <person name="Blanc-Mathieu R."/>
            <person name="Endo H."/>
            <person name="Kuwata A."/>
            <person name="Ogata H."/>
        </authorList>
    </citation>
    <scope>NUCLEOTIDE SEQUENCE [LARGE SCALE GENOMIC DNA]</scope>
</reference>
<name>A0ABQ6MRZ5_9STRA</name>
<protein>
    <submittedName>
        <fullName evidence="1">Uncharacterized protein</fullName>
    </submittedName>
</protein>
<evidence type="ECO:0000313" key="1">
    <source>
        <dbReference type="EMBL" id="GMI31278.1"/>
    </source>
</evidence>